<reference evidence="2" key="2">
    <citation type="journal article" date="2013" name="PLoS Genet.">
        <title>Comparative genome structure, secondary metabolite, and effector coding capacity across Cochliobolus pathogens.</title>
        <authorList>
            <person name="Condon B.J."/>
            <person name="Leng Y."/>
            <person name="Wu D."/>
            <person name="Bushley K.E."/>
            <person name="Ohm R.A."/>
            <person name="Otillar R."/>
            <person name="Martin J."/>
            <person name="Schackwitz W."/>
            <person name="Grimwood J."/>
            <person name="MohdZainudin N."/>
            <person name="Xue C."/>
            <person name="Wang R."/>
            <person name="Manning V.A."/>
            <person name="Dhillon B."/>
            <person name="Tu Z.J."/>
            <person name="Steffenson B.J."/>
            <person name="Salamov A."/>
            <person name="Sun H."/>
            <person name="Lowry S."/>
            <person name="LaButti K."/>
            <person name="Han J."/>
            <person name="Copeland A."/>
            <person name="Lindquist E."/>
            <person name="Barry K."/>
            <person name="Schmutz J."/>
            <person name="Baker S.E."/>
            <person name="Ciuffetti L.M."/>
            <person name="Grigoriev I.V."/>
            <person name="Zhong S."/>
            <person name="Turgeon B.G."/>
        </authorList>
    </citation>
    <scope>NUCLEOTIDE SEQUENCE [LARGE SCALE GENOMIC DNA]</scope>
    <source>
        <strain evidence="2">C5 / ATCC 48332 / race O</strain>
    </source>
</reference>
<evidence type="ECO:0000313" key="2">
    <source>
        <dbReference type="Proteomes" id="UP000016936"/>
    </source>
</evidence>
<name>M2URC5_COCH5</name>
<dbReference type="Proteomes" id="UP000016936">
    <property type="component" value="Unassembled WGS sequence"/>
</dbReference>
<dbReference type="AlphaFoldDB" id="M2URC5"/>
<evidence type="ECO:0000313" key="1">
    <source>
        <dbReference type="EMBL" id="EMD90452.1"/>
    </source>
</evidence>
<protein>
    <submittedName>
        <fullName evidence="1">Uncharacterized protein</fullName>
    </submittedName>
</protein>
<reference evidence="1 2" key="1">
    <citation type="journal article" date="2012" name="PLoS Pathog.">
        <title>Diverse lifestyles and strategies of plant pathogenesis encoded in the genomes of eighteen Dothideomycetes fungi.</title>
        <authorList>
            <person name="Ohm R.A."/>
            <person name="Feau N."/>
            <person name="Henrissat B."/>
            <person name="Schoch C.L."/>
            <person name="Horwitz B.A."/>
            <person name="Barry K.W."/>
            <person name="Condon B.J."/>
            <person name="Copeland A.C."/>
            <person name="Dhillon B."/>
            <person name="Glaser F."/>
            <person name="Hesse C.N."/>
            <person name="Kosti I."/>
            <person name="LaButti K."/>
            <person name="Lindquist E.A."/>
            <person name="Lucas S."/>
            <person name="Salamov A.A."/>
            <person name="Bradshaw R.E."/>
            <person name="Ciuffetti L."/>
            <person name="Hamelin R.C."/>
            <person name="Kema G.H.J."/>
            <person name="Lawrence C."/>
            <person name="Scott J.A."/>
            <person name="Spatafora J.W."/>
            <person name="Turgeon B.G."/>
            <person name="de Wit P.J.G.M."/>
            <person name="Zhong S."/>
            <person name="Goodwin S.B."/>
            <person name="Grigoriev I.V."/>
        </authorList>
    </citation>
    <scope>NUCLEOTIDE SEQUENCE [LARGE SCALE GENOMIC DNA]</scope>
    <source>
        <strain evidence="2">C5 / ATCC 48332 / race O</strain>
    </source>
</reference>
<keyword evidence="2" id="KW-1185">Reference proteome</keyword>
<sequence>MFSNITNALGIDASKTCTQIQNTIANMDQMPDGHDIRSYSSSAHVGLLSAGTVNMVKKNGEDFIATIAENSLDDDAVSKLVKWVNTIISASDACLEVELTHASKDNEAIATIHIRPAAQCLGMEQYVDHLVTQYKSHINVRIPTLKEDDIIERFSNQDQDDILEALAARLEYLRRTGRSNADKYECEKFLKENQKIAEVVDENERIAYSNYCFSCRWNEKNPLCRLQ</sequence>
<organism evidence="1 2">
    <name type="scientific">Cochliobolus heterostrophus (strain C5 / ATCC 48332 / race O)</name>
    <name type="common">Southern corn leaf blight fungus</name>
    <name type="synonym">Bipolaris maydis</name>
    <dbReference type="NCBI Taxonomy" id="701091"/>
    <lineage>
        <taxon>Eukaryota</taxon>
        <taxon>Fungi</taxon>
        <taxon>Dikarya</taxon>
        <taxon>Ascomycota</taxon>
        <taxon>Pezizomycotina</taxon>
        <taxon>Dothideomycetes</taxon>
        <taxon>Pleosporomycetidae</taxon>
        <taxon>Pleosporales</taxon>
        <taxon>Pleosporineae</taxon>
        <taxon>Pleosporaceae</taxon>
        <taxon>Bipolaris</taxon>
    </lineage>
</organism>
<dbReference type="EMBL" id="KB445578">
    <property type="protein sequence ID" value="EMD90452.1"/>
    <property type="molecule type" value="Genomic_DNA"/>
</dbReference>
<accession>M2URC5</accession>
<dbReference type="HOGENOM" id="CLU_1219598_0_0_1"/>
<proteinExistence type="predicted"/>
<dbReference type="OrthoDB" id="3740062at2759"/>
<gene>
    <name evidence="1" type="ORF">COCHEDRAFT_1215441</name>
</gene>